<organism evidence="2 3">
    <name type="scientific">Trichoderma asperellum</name>
    <name type="common">Filamentous fungus</name>
    <dbReference type="NCBI Taxonomy" id="101201"/>
    <lineage>
        <taxon>Eukaryota</taxon>
        <taxon>Fungi</taxon>
        <taxon>Dikarya</taxon>
        <taxon>Ascomycota</taxon>
        <taxon>Pezizomycotina</taxon>
        <taxon>Sordariomycetes</taxon>
        <taxon>Hypocreomycetidae</taxon>
        <taxon>Hypocreales</taxon>
        <taxon>Hypocreaceae</taxon>
        <taxon>Trichoderma</taxon>
    </lineage>
</organism>
<dbReference type="Proteomes" id="UP000517252">
    <property type="component" value="Unassembled WGS sequence"/>
</dbReference>
<evidence type="ECO:0000313" key="2">
    <source>
        <dbReference type="EMBL" id="GFP60591.1"/>
    </source>
</evidence>
<feature type="region of interest" description="Disordered" evidence="1">
    <location>
        <begin position="1"/>
        <end position="31"/>
    </location>
</feature>
<reference evidence="2 3" key="1">
    <citation type="submission" date="2020-07" db="EMBL/GenBank/DDBJ databases">
        <title>Trichoderma asperellum IC-1 whole genome shotgun sequence.</title>
        <authorList>
            <person name="Kanamasa S."/>
            <person name="Takahashi H."/>
        </authorList>
    </citation>
    <scope>NUCLEOTIDE SEQUENCE [LARGE SCALE GENOMIC DNA]</scope>
    <source>
        <strain evidence="2 3">IC-1</strain>
    </source>
</reference>
<proteinExistence type="predicted"/>
<dbReference type="AlphaFoldDB" id="A0A6V8R6B0"/>
<protein>
    <submittedName>
        <fullName evidence="2">Uncharacterized protein</fullName>
    </submittedName>
</protein>
<comment type="caution">
    <text evidence="2">The sequence shown here is derived from an EMBL/GenBank/DDBJ whole genome shotgun (WGS) entry which is preliminary data.</text>
</comment>
<sequence>MVAADEKLQSNAAGIDEAEEDVGRDEDRFEGNTVKLDASAMVSSGRCVTSAGTLKRPDWRLRLRETRCAGVGPSAQGDRSIALSAGVWRSEHIEVDHDHSAVLTCGKAHTMTAAHSDGQCQTYW</sequence>
<gene>
    <name evidence="2" type="ORF">TASIC1_0023000300</name>
</gene>
<dbReference type="EMBL" id="BLZH01000023">
    <property type="protein sequence ID" value="GFP60591.1"/>
    <property type="molecule type" value="Genomic_DNA"/>
</dbReference>
<name>A0A6V8R6B0_TRIAP</name>
<accession>A0A6V8R6B0</accession>
<evidence type="ECO:0000313" key="3">
    <source>
        <dbReference type="Proteomes" id="UP000517252"/>
    </source>
</evidence>
<evidence type="ECO:0000256" key="1">
    <source>
        <dbReference type="SAM" id="MobiDB-lite"/>
    </source>
</evidence>